<evidence type="ECO:0008006" key="3">
    <source>
        <dbReference type="Google" id="ProtNLM"/>
    </source>
</evidence>
<accession>W1PV43</accession>
<evidence type="ECO:0000313" key="1">
    <source>
        <dbReference type="EMBL" id="ERN13902.1"/>
    </source>
</evidence>
<dbReference type="Proteomes" id="UP000017836">
    <property type="component" value="Unassembled WGS sequence"/>
</dbReference>
<dbReference type="Gramene" id="ERN13902">
    <property type="protein sequence ID" value="ERN13902"/>
    <property type="gene ID" value="AMTR_s00021p00096590"/>
</dbReference>
<dbReference type="EMBL" id="KI392560">
    <property type="protein sequence ID" value="ERN13902.1"/>
    <property type="molecule type" value="Genomic_DNA"/>
</dbReference>
<dbReference type="GO" id="GO:0010073">
    <property type="term" value="P:meristem maintenance"/>
    <property type="evidence" value="ECO:0007669"/>
    <property type="project" value="InterPro"/>
</dbReference>
<reference evidence="2" key="1">
    <citation type="journal article" date="2013" name="Science">
        <title>The Amborella genome and the evolution of flowering plants.</title>
        <authorList>
            <consortium name="Amborella Genome Project"/>
        </authorList>
    </citation>
    <scope>NUCLEOTIDE SEQUENCE [LARGE SCALE GENOMIC DNA]</scope>
</reference>
<sequence length="291" mass="34335">MMRTLGDTWKILRLNVTGVAATLRRVENYEDYVVCMKGQLPPGRSHFMIRLTWLRNTFKRLPHNYNRTTLLRYTWNGSYNLQFFKDIDVVGQYAWGATALAFLFRALSNCCVYEHFKLLRSIPKEIKAGQPRSLRWAAPKECDNVHNFDLVGRQENDNALINDVSIVQWERRKRNGKMTDNWGDELQAEIDMWTNMLDYIYQADEDMFNGKPKQEYIEWYRSLNNLISYDLMQPRVISHGTELVRKGYNSRNWDLIGEALEVLKIYDPKVEGEEESEELELVDEMDDNVPV</sequence>
<dbReference type="PANTHER" id="PTHR46033">
    <property type="entry name" value="PROTEIN MAIN-LIKE 2"/>
    <property type="match status" value="1"/>
</dbReference>
<protein>
    <recommendedName>
        <fullName evidence="3">Aminotransferase-like plant mobile domain-containing protein</fullName>
    </recommendedName>
</protein>
<organism evidence="1 2">
    <name type="scientific">Amborella trichopoda</name>
    <dbReference type="NCBI Taxonomy" id="13333"/>
    <lineage>
        <taxon>Eukaryota</taxon>
        <taxon>Viridiplantae</taxon>
        <taxon>Streptophyta</taxon>
        <taxon>Embryophyta</taxon>
        <taxon>Tracheophyta</taxon>
        <taxon>Spermatophyta</taxon>
        <taxon>Magnoliopsida</taxon>
        <taxon>Amborellales</taxon>
        <taxon>Amborellaceae</taxon>
        <taxon>Amborella</taxon>
    </lineage>
</organism>
<gene>
    <name evidence="1" type="ORF">AMTR_s00021p00096590</name>
</gene>
<dbReference type="AlphaFoldDB" id="W1PV43"/>
<dbReference type="PANTHER" id="PTHR46033:SF1">
    <property type="entry name" value="PROTEIN MAIN-LIKE 2"/>
    <property type="match status" value="1"/>
</dbReference>
<dbReference type="InterPro" id="IPR044824">
    <property type="entry name" value="MAIN-like"/>
</dbReference>
<dbReference type="HOGENOM" id="CLU_957608_0_0_1"/>
<evidence type="ECO:0000313" key="2">
    <source>
        <dbReference type="Proteomes" id="UP000017836"/>
    </source>
</evidence>
<proteinExistence type="predicted"/>
<keyword evidence="2" id="KW-1185">Reference proteome</keyword>
<name>W1PV43_AMBTC</name>